<dbReference type="AlphaFoldDB" id="A0A7C9EI18"/>
<accession>A0A7C9EI18</accession>
<reference evidence="1" key="1">
    <citation type="journal article" date="2013" name="J. Plant Res.">
        <title>Effect of fungi and light on seed germination of three Opuntia species from semiarid lands of central Mexico.</title>
        <authorList>
            <person name="Delgado-Sanchez P."/>
            <person name="Jimenez-Bremont J.F."/>
            <person name="Guerrero-Gonzalez Mde L."/>
            <person name="Flores J."/>
        </authorList>
    </citation>
    <scope>NUCLEOTIDE SEQUENCE</scope>
    <source>
        <tissue evidence="1">Cladode</tissue>
    </source>
</reference>
<name>A0A7C9EI18_OPUST</name>
<evidence type="ECO:0000313" key="1">
    <source>
        <dbReference type="EMBL" id="MBA4670361.1"/>
    </source>
</evidence>
<protein>
    <submittedName>
        <fullName evidence="1">Uncharacterized protein</fullName>
    </submittedName>
</protein>
<organism evidence="1">
    <name type="scientific">Opuntia streptacantha</name>
    <name type="common">Prickly pear cactus</name>
    <name type="synonym">Opuntia cardona</name>
    <dbReference type="NCBI Taxonomy" id="393608"/>
    <lineage>
        <taxon>Eukaryota</taxon>
        <taxon>Viridiplantae</taxon>
        <taxon>Streptophyta</taxon>
        <taxon>Embryophyta</taxon>
        <taxon>Tracheophyta</taxon>
        <taxon>Spermatophyta</taxon>
        <taxon>Magnoliopsida</taxon>
        <taxon>eudicotyledons</taxon>
        <taxon>Gunneridae</taxon>
        <taxon>Pentapetalae</taxon>
        <taxon>Caryophyllales</taxon>
        <taxon>Cactineae</taxon>
        <taxon>Cactaceae</taxon>
        <taxon>Opuntioideae</taxon>
        <taxon>Opuntia</taxon>
    </lineage>
</organism>
<reference evidence="1" key="2">
    <citation type="submission" date="2020-07" db="EMBL/GenBank/DDBJ databases">
        <authorList>
            <person name="Vera ALvarez R."/>
            <person name="Arias-Moreno D.M."/>
            <person name="Jimenez-Jacinto V."/>
            <person name="Jimenez-Bremont J.F."/>
            <person name="Swaminathan K."/>
            <person name="Moose S.P."/>
            <person name="Guerrero-Gonzalez M.L."/>
            <person name="Marino-Ramirez L."/>
            <person name="Landsman D."/>
            <person name="Rodriguez-Kessler M."/>
            <person name="Delgado-Sanchez P."/>
        </authorList>
    </citation>
    <scope>NUCLEOTIDE SEQUENCE</scope>
    <source>
        <tissue evidence="1">Cladode</tissue>
    </source>
</reference>
<dbReference type="EMBL" id="GISG01247353">
    <property type="protein sequence ID" value="MBA4670360.1"/>
    <property type="molecule type" value="Transcribed_RNA"/>
</dbReference>
<sequence length="134" mass="15305">MGSLGDLKEQWLSVFSFGSPVSPVMGDRYVGWIHQVLQQNGVVIRKLMSSRDVLESRPSKVLKPRDFVRVWRSSLGHPDPNNSLGVSHLICPYTCLSRYFGSGWKLRYLHTFARAFKLPTMIQTFQSSINQLSF</sequence>
<proteinExistence type="predicted"/>
<dbReference type="EMBL" id="GISG01247355">
    <property type="protein sequence ID" value="MBA4670361.1"/>
    <property type="molecule type" value="Transcribed_RNA"/>
</dbReference>